<organism evidence="2 3">
    <name type="scientific">Paucibacter sediminis</name>
    <dbReference type="NCBI Taxonomy" id="3019553"/>
    <lineage>
        <taxon>Bacteria</taxon>
        <taxon>Pseudomonadati</taxon>
        <taxon>Pseudomonadota</taxon>
        <taxon>Betaproteobacteria</taxon>
        <taxon>Burkholderiales</taxon>
        <taxon>Sphaerotilaceae</taxon>
        <taxon>Roseateles</taxon>
    </lineage>
</organism>
<gene>
    <name evidence="2" type="ORF">PFX98_02135</name>
</gene>
<protein>
    <submittedName>
        <fullName evidence="2">Uncharacterized protein</fullName>
    </submittedName>
</protein>
<feature type="transmembrane region" description="Helical" evidence="1">
    <location>
        <begin position="73"/>
        <end position="96"/>
    </location>
</feature>
<sequence length="102" mass="10579">MHSTAKPAVKSAIESAVVAALAGATCLWFLISAANMDEVDGAKATLWGLGLAVCVIAHISFVGVALKHAGRRVLPWLLGMVILFPVVSVVAMVLLLQDEQAG</sequence>
<name>A0AA95NE10_9BURK</name>
<dbReference type="RefSeq" id="WP_285233527.1">
    <property type="nucleotide sequence ID" value="NZ_CP116346.1"/>
</dbReference>
<proteinExistence type="predicted"/>
<keyword evidence="1" id="KW-0812">Transmembrane</keyword>
<keyword evidence="3" id="KW-1185">Reference proteome</keyword>
<evidence type="ECO:0000256" key="1">
    <source>
        <dbReference type="SAM" id="Phobius"/>
    </source>
</evidence>
<dbReference type="AlphaFoldDB" id="A0AA95NE10"/>
<dbReference type="KEGG" id="pais:PFX98_02135"/>
<keyword evidence="1" id="KW-1133">Transmembrane helix</keyword>
<keyword evidence="1" id="KW-0472">Membrane</keyword>
<dbReference type="EMBL" id="CP116346">
    <property type="protein sequence ID" value="WIT12429.1"/>
    <property type="molecule type" value="Genomic_DNA"/>
</dbReference>
<accession>A0AA95NE10</accession>
<feature type="transmembrane region" description="Helical" evidence="1">
    <location>
        <begin position="12"/>
        <end position="34"/>
    </location>
</feature>
<feature type="transmembrane region" description="Helical" evidence="1">
    <location>
        <begin position="46"/>
        <end position="66"/>
    </location>
</feature>
<dbReference type="Proteomes" id="UP001177769">
    <property type="component" value="Chromosome"/>
</dbReference>
<reference evidence="2" key="1">
    <citation type="submission" date="2023-01" db="EMBL/GenBank/DDBJ databases">
        <title>Whole genome sequence of Paucibacter sp. S2-9 isolated from pond sediment.</title>
        <authorList>
            <person name="Jung J.Y."/>
        </authorList>
    </citation>
    <scope>NUCLEOTIDE SEQUENCE</scope>
    <source>
        <strain evidence="2">S2-9</strain>
    </source>
</reference>
<evidence type="ECO:0000313" key="3">
    <source>
        <dbReference type="Proteomes" id="UP001177769"/>
    </source>
</evidence>
<evidence type="ECO:0000313" key="2">
    <source>
        <dbReference type="EMBL" id="WIT12429.1"/>
    </source>
</evidence>